<evidence type="ECO:0000313" key="5">
    <source>
        <dbReference type="EMBL" id="MDP0399968.1"/>
    </source>
</evidence>
<dbReference type="EMBL" id="JAUTIX010000008">
    <property type="protein sequence ID" value="MDP0399968.1"/>
    <property type="molecule type" value="Genomic_DNA"/>
</dbReference>
<dbReference type="InterPro" id="IPR011763">
    <property type="entry name" value="COA_CT_C"/>
</dbReference>
<comment type="similarity">
    <text evidence="1">Belongs to the AccD/PCCB family.</text>
</comment>
<dbReference type="SUPFAM" id="SSF52096">
    <property type="entry name" value="ClpP/crotonase"/>
    <property type="match status" value="2"/>
</dbReference>
<reference evidence="5" key="1">
    <citation type="submission" date="2023-08" db="EMBL/GenBank/DDBJ databases">
        <title>The draft genome of Tsukamurella strandjordii strain 050030.</title>
        <authorList>
            <person name="Zhao F."/>
            <person name="Feng Y."/>
            <person name="Zong Z."/>
        </authorList>
    </citation>
    <scope>NUCLEOTIDE SEQUENCE</scope>
    <source>
        <strain evidence="5">050030</strain>
    </source>
</reference>
<dbReference type="PROSITE" id="PS50980">
    <property type="entry name" value="COA_CT_NTER"/>
    <property type="match status" value="1"/>
</dbReference>
<accession>A0AA90SN43</accession>
<dbReference type="Gene3D" id="3.90.226.10">
    <property type="entry name" value="2-enoyl-CoA Hydratase, Chain A, domain 1"/>
    <property type="match status" value="2"/>
</dbReference>
<proteinExistence type="inferred from homology"/>
<keyword evidence="5" id="KW-0436">Ligase</keyword>
<gene>
    <name evidence="5" type="ORF">Q7X28_18795</name>
</gene>
<feature type="domain" description="CoA carboxyltransferase N-terminal" evidence="3">
    <location>
        <begin position="19"/>
        <end position="268"/>
    </location>
</feature>
<keyword evidence="6" id="KW-1185">Reference proteome</keyword>
<organism evidence="5 6">
    <name type="scientific">Tsukamurella strandjordii</name>
    <dbReference type="NCBI Taxonomy" id="147577"/>
    <lineage>
        <taxon>Bacteria</taxon>
        <taxon>Bacillati</taxon>
        <taxon>Actinomycetota</taxon>
        <taxon>Actinomycetes</taxon>
        <taxon>Mycobacteriales</taxon>
        <taxon>Tsukamurellaceae</taxon>
        <taxon>Tsukamurella</taxon>
    </lineage>
</organism>
<comment type="caution">
    <text evidence="5">The sequence shown here is derived from an EMBL/GenBank/DDBJ whole genome shotgun (WGS) entry which is preliminary data.</text>
</comment>
<evidence type="ECO:0000256" key="2">
    <source>
        <dbReference type="SAM" id="MobiDB-lite"/>
    </source>
</evidence>
<dbReference type="InterPro" id="IPR029045">
    <property type="entry name" value="ClpP/crotonase-like_dom_sf"/>
</dbReference>
<feature type="domain" description="CoA carboxyltransferase C-terminal" evidence="4">
    <location>
        <begin position="276"/>
        <end position="517"/>
    </location>
</feature>
<evidence type="ECO:0000313" key="6">
    <source>
        <dbReference type="Proteomes" id="UP001178281"/>
    </source>
</evidence>
<dbReference type="RefSeq" id="WP_255585579.1">
    <property type="nucleotide sequence ID" value="NZ_BAAAII010000009.1"/>
</dbReference>
<dbReference type="GO" id="GO:0009317">
    <property type="term" value="C:acetyl-CoA carboxylase complex"/>
    <property type="evidence" value="ECO:0007669"/>
    <property type="project" value="TreeGrafter"/>
</dbReference>
<dbReference type="AlphaFoldDB" id="A0AA90SN43"/>
<dbReference type="InterPro" id="IPR034733">
    <property type="entry name" value="AcCoA_carboxyl_beta"/>
</dbReference>
<protein>
    <submittedName>
        <fullName evidence="5">Acyl-CoA carboxylase subunit beta</fullName>
        <ecNumber evidence="5">6.-.-.-</ecNumber>
    </submittedName>
</protein>
<dbReference type="EC" id="6.-.-.-" evidence="5"/>
<evidence type="ECO:0000259" key="4">
    <source>
        <dbReference type="PROSITE" id="PS50989"/>
    </source>
</evidence>
<evidence type="ECO:0000259" key="3">
    <source>
        <dbReference type="PROSITE" id="PS50980"/>
    </source>
</evidence>
<sequence length="527" mass="57395">MADVTDVSEKVDTPDLHTTAGKLADLHRRLEAAKDPGSERARARRDAKGLPSARQRMHMLFDEGTFVELDQLAKSPGDDKIKDGVVIGYGLVNGRKVAAFSHDQTVGAGTVGEMFGRKMVKLYDFAATAGLPVVGINDSGGARIQDAATSIAWYAELGRHQDGLCGQVPQISMILGTCVGGAVYAPANTDVLVGVEDNTYMFVTGPEVIRPTTGETTSAEDLGGAVKQATWGNLHHVAKDEQAAFDWVKRYLGFMPDSVHQRPPLVNPGIEPELTDSDLSLETIIPDADNAGYDIHEVILRVFDDGDFLEYAELWAPNIVCGFARSDGQSVGVVANQPMHMAGTLDTQASEKAARFVRLCNSFNIPLVFLVDVPGILPGVEEEKIGTIRRSGKFIFSYVEAAVPKVTIILRKSYGGAWAVMGSKQLGADFVFAWPTARLAVMGAEGAAAIIKRREIEEAGENGPAIRQAFIDFYNQFMATPWLAAERGYIDGVIEPKDTRLLIRKCLRQLQDKELQRVPRRTYLMPM</sequence>
<name>A0AA90SN43_9ACTN</name>
<feature type="compositionally biased region" description="Basic and acidic residues" evidence="2">
    <location>
        <begin position="32"/>
        <end position="48"/>
    </location>
</feature>
<feature type="region of interest" description="Disordered" evidence="2">
    <location>
        <begin position="32"/>
        <end position="53"/>
    </location>
</feature>
<dbReference type="PROSITE" id="PS50989">
    <property type="entry name" value="COA_CT_CTER"/>
    <property type="match status" value="1"/>
</dbReference>
<dbReference type="GO" id="GO:0004658">
    <property type="term" value="F:propionyl-CoA carboxylase activity"/>
    <property type="evidence" value="ECO:0007669"/>
    <property type="project" value="TreeGrafter"/>
</dbReference>
<dbReference type="PANTHER" id="PTHR43842:SF2">
    <property type="entry name" value="PROPIONYL-COA CARBOXYLASE BETA CHAIN, MITOCHONDRIAL"/>
    <property type="match status" value="1"/>
</dbReference>
<dbReference type="InterPro" id="IPR011762">
    <property type="entry name" value="COA_CT_N"/>
</dbReference>
<dbReference type="Proteomes" id="UP001178281">
    <property type="component" value="Unassembled WGS sequence"/>
</dbReference>
<dbReference type="InterPro" id="IPR051047">
    <property type="entry name" value="AccD/PCCB"/>
</dbReference>
<evidence type="ECO:0000256" key="1">
    <source>
        <dbReference type="ARBA" id="ARBA00006102"/>
    </source>
</evidence>
<dbReference type="Pfam" id="PF01039">
    <property type="entry name" value="Carboxyl_trans"/>
    <property type="match status" value="1"/>
</dbReference>
<dbReference type="PANTHER" id="PTHR43842">
    <property type="entry name" value="PROPIONYL-COA CARBOXYLASE BETA CHAIN"/>
    <property type="match status" value="1"/>
</dbReference>